<dbReference type="EMBL" id="RQHF01000026">
    <property type="protein sequence ID" value="TGM53778.1"/>
    <property type="molecule type" value="Genomic_DNA"/>
</dbReference>
<feature type="region of interest" description="Disordered" evidence="1">
    <location>
        <begin position="56"/>
        <end position="116"/>
    </location>
</feature>
<organism evidence="2 3">
    <name type="scientific">Leptospira vanthielii</name>
    <dbReference type="NCBI Taxonomy" id="293085"/>
    <lineage>
        <taxon>Bacteria</taxon>
        <taxon>Pseudomonadati</taxon>
        <taxon>Spirochaetota</taxon>
        <taxon>Spirochaetia</taxon>
        <taxon>Leptospirales</taxon>
        <taxon>Leptospiraceae</taxon>
        <taxon>Leptospira</taxon>
    </lineage>
</organism>
<feature type="compositionally biased region" description="Low complexity" evidence="1">
    <location>
        <begin position="632"/>
        <end position="647"/>
    </location>
</feature>
<name>A0ABY2NNR4_9LEPT</name>
<reference evidence="3" key="1">
    <citation type="journal article" date="2019" name="PLoS Negl. Trop. Dis.">
        <title>Revisiting the worldwide diversity of Leptospira species in the environment.</title>
        <authorList>
            <person name="Vincent A.T."/>
            <person name="Schiettekatte O."/>
            <person name="Bourhy P."/>
            <person name="Veyrier F.J."/>
            <person name="Picardeau M."/>
        </authorList>
    </citation>
    <scope>NUCLEOTIDE SEQUENCE [LARGE SCALE GENOMIC DNA]</scope>
    <source>
        <strain evidence="3">201601955</strain>
    </source>
</reference>
<dbReference type="Proteomes" id="UP000298112">
    <property type="component" value="Unassembled WGS sequence"/>
</dbReference>
<protein>
    <submittedName>
        <fullName evidence="2">Uncharacterized protein</fullName>
    </submittedName>
</protein>
<sequence>MTPVSRTEAHRVFADLYRKTRTPEHQQLIDEAILKSNDVFIRIDLIRKVDEDYEAKNKPKKDDGRDRGLPEREPPRRENPKPYASTTPDPKPKRSSDLVTIDSAKQKQNPAKKRAIEQRQGGGLLAGLFGGGAGSVNNSISKFGRDTGTIDIGLFGRNPTISNNVEKLFRGMKEDVLIPTIQALRVSEQQGWRIWTPLVYNIINNFNKFYNAFASLDALILDKISADIFLERSLKMQMFYVRFLQRNDANDIILSNLPDIVKMDDKLTPKLGKIMEGVGYALNLENTKPKLSEAITAFYIVAKKKMFTWPEIVADLRVPIIQEHKFQAAREIQKEVEITVAKLSDDINSRSFKMEELQNLRSRYFSIDNKGKISFDFLNVVVDDFMAHHMPESAKSQTVKNSYKSQPHRLVYLLLRDLQTVYINLIEGYIRLGDKNQNQELLLVQPGLFRNEIDQLNSLVRTIDNFNKKFPSFQYSFQQYGMDYSTGNAANDQIAGTIVQALQESSEFFGSFAGKLNIIVENHLMAKATESKGKTNDKITSTKEKVIEEVKIAQRFIPHFDKYVVAKERINGMKVEDVFIQFTKYLYNYAVIFKDPTTTSKLTAHRKIEQELIKLNKEYERLTYSSFHKEAGSNTGSSESSENQETSEPIDLSETEEET</sequence>
<gene>
    <name evidence="2" type="ORF">EHQ95_10215</name>
</gene>
<comment type="caution">
    <text evidence="2">The sequence shown here is derived from an EMBL/GenBank/DDBJ whole genome shotgun (WGS) entry which is preliminary data.</text>
</comment>
<feature type="region of interest" description="Disordered" evidence="1">
    <location>
        <begin position="626"/>
        <end position="659"/>
    </location>
</feature>
<proteinExistence type="predicted"/>
<evidence type="ECO:0000313" key="2">
    <source>
        <dbReference type="EMBL" id="TGM53778.1"/>
    </source>
</evidence>
<evidence type="ECO:0000313" key="3">
    <source>
        <dbReference type="Proteomes" id="UP000298112"/>
    </source>
</evidence>
<accession>A0ABY2NNR4</accession>
<evidence type="ECO:0000256" key="1">
    <source>
        <dbReference type="SAM" id="MobiDB-lite"/>
    </source>
</evidence>
<dbReference type="RefSeq" id="WP_135658886.1">
    <property type="nucleotide sequence ID" value="NZ_RQHF01000026.1"/>
</dbReference>
<feature type="compositionally biased region" description="Basic and acidic residues" evidence="1">
    <location>
        <begin position="56"/>
        <end position="80"/>
    </location>
</feature>
<keyword evidence="3" id="KW-1185">Reference proteome</keyword>